<name>A0A1H8GK77_9BACL</name>
<gene>
    <name evidence="1" type="ORF">KP014_20275</name>
    <name evidence="2" type="ORF">SAMN04487895_101541</name>
</gene>
<reference evidence="2 3" key="1">
    <citation type="submission" date="2016-10" db="EMBL/GenBank/DDBJ databases">
        <authorList>
            <person name="de Groot N.N."/>
        </authorList>
    </citation>
    <scope>NUCLEOTIDE SEQUENCE [LARGE SCALE GENOMIC DNA]</scope>
    <source>
        <strain evidence="2 3">CGMCC 1.10238</strain>
    </source>
</reference>
<dbReference type="Proteomes" id="UP000683429">
    <property type="component" value="Chromosome"/>
</dbReference>
<reference evidence="1 4" key="2">
    <citation type="submission" date="2021-06" db="EMBL/GenBank/DDBJ databases">
        <title>Whole genome sequence of Paenibacillus sophorae DSM23020 for comparative genomics.</title>
        <authorList>
            <person name="Kim M.-J."/>
            <person name="Lee G."/>
            <person name="Shin J.-H."/>
        </authorList>
    </citation>
    <scope>NUCLEOTIDE SEQUENCE [LARGE SCALE GENOMIC DNA]</scope>
    <source>
        <strain evidence="1 4">DSM 23020</strain>
    </source>
</reference>
<protein>
    <submittedName>
        <fullName evidence="2">Uncharacterized protein</fullName>
    </submittedName>
</protein>
<dbReference type="AlphaFoldDB" id="A0A1H8GK77"/>
<evidence type="ECO:0000313" key="2">
    <source>
        <dbReference type="EMBL" id="SEN44164.1"/>
    </source>
</evidence>
<sequence>MTVIEKASLVFIKIDDGIYYIHKDRKGKYSGRCYAGTQDVLAELEIEDVVIVKGELHGRMIHCNFKWS</sequence>
<evidence type="ECO:0000313" key="4">
    <source>
        <dbReference type="Proteomes" id="UP000683429"/>
    </source>
</evidence>
<dbReference type="Proteomes" id="UP000198809">
    <property type="component" value="Unassembled WGS sequence"/>
</dbReference>
<keyword evidence="4" id="KW-1185">Reference proteome</keyword>
<organism evidence="2 3">
    <name type="scientific">Paenibacillus sophorae</name>
    <dbReference type="NCBI Taxonomy" id="1333845"/>
    <lineage>
        <taxon>Bacteria</taxon>
        <taxon>Bacillati</taxon>
        <taxon>Bacillota</taxon>
        <taxon>Bacilli</taxon>
        <taxon>Bacillales</taxon>
        <taxon>Paenibacillaceae</taxon>
        <taxon>Paenibacillus</taxon>
    </lineage>
</organism>
<proteinExistence type="predicted"/>
<dbReference type="STRING" id="1333845.SAMN04487895_101541"/>
<dbReference type="RefSeq" id="WP_036588103.1">
    <property type="nucleotide sequence ID" value="NZ_CP076607.1"/>
</dbReference>
<evidence type="ECO:0000313" key="1">
    <source>
        <dbReference type="EMBL" id="QWU14249.1"/>
    </source>
</evidence>
<dbReference type="EMBL" id="FODH01000001">
    <property type="protein sequence ID" value="SEN44164.1"/>
    <property type="molecule type" value="Genomic_DNA"/>
</dbReference>
<evidence type="ECO:0000313" key="3">
    <source>
        <dbReference type="Proteomes" id="UP000198809"/>
    </source>
</evidence>
<accession>A0A1H8GK77</accession>
<dbReference type="OrthoDB" id="9975853at2"/>
<dbReference type="EMBL" id="CP076607">
    <property type="protein sequence ID" value="QWU14249.1"/>
    <property type="molecule type" value="Genomic_DNA"/>
</dbReference>